<dbReference type="Pfam" id="PF04612">
    <property type="entry name" value="T2SSM"/>
    <property type="match status" value="1"/>
</dbReference>
<keyword evidence="8 11" id="KW-1133">Transmembrane helix</keyword>
<evidence type="ECO:0000256" key="8">
    <source>
        <dbReference type="ARBA" id="ARBA00022989"/>
    </source>
</evidence>
<evidence type="ECO:0000256" key="4">
    <source>
        <dbReference type="ARBA" id="ARBA00022475"/>
    </source>
</evidence>
<proteinExistence type="inferred from homology"/>
<evidence type="ECO:0000256" key="7">
    <source>
        <dbReference type="ARBA" id="ARBA00022927"/>
    </source>
</evidence>
<evidence type="ECO:0000313" key="13">
    <source>
        <dbReference type="Proteomes" id="UP000253083"/>
    </source>
</evidence>
<keyword evidence="13" id="KW-1185">Reference proteome</keyword>
<keyword evidence="7 10" id="KW-0653">Protein transport</keyword>
<dbReference type="PIRSF" id="PIRSF006291">
    <property type="entry name" value="GspM"/>
    <property type="match status" value="1"/>
</dbReference>
<keyword evidence="9 10" id="KW-0472">Membrane</keyword>
<keyword evidence="3 10" id="KW-0813">Transport</keyword>
<accession>A0A395JH10</accession>
<sequence>MNTFKKYWSGLEDRERLTLSVGGIVVLIILFYMSVWRPWHVAIDTMNVSVQALRSNLIWMRQQSDNWAAIGGSGQSGSKFSGADQSLLSVVEKTANRSKLTKSIQQLVPSKDGSEVRVVLDGVDFNVWVTWIDHLYKQYGVDIKQVTAERDEDVPNVAEVRVTFVR</sequence>
<dbReference type="InterPro" id="IPR007690">
    <property type="entry name" value="T2SS_GspM"/>
</dbReference>
<dbReference type="AlphaFoldDB" id="A0A395JH10"/>
<dbReference type="Gene3D" id="3.30.1360.100">
    <property type="entry name" value="General secretion pathway protein M, EpsM"/>
    <property type="match status" value="1"/>
</dbReference>
<evidence type="ECO:0000256" key="3">
    <source>
        <dbReference type="ARBA" id="ARBA00022448"/>
    </source>
</evidence>
<evidence type="ECO:0000313" key="12">
    <source>
        <dbReference type="EMBL" id="RBP49250.1"/>
    </source>
</evidence>
<name>A0A395JH10_9GAMM</name>
<evidence type="ECO:0000256" key="2">
    <source>
        <dbReference type="ARBA" id="ARBA00010637"/>
    </source>
</evidence>
<comment type="function">
    <text evidence="10">Inner membrane component of the type II secretion system required for the energy-dependent secretion of extracellular factors such as proteases and toxins from the periplasm.</text>
</comment>
<feature type="transmembrane region" description="Helical" evidence="11">
    <location>
        <begin position="17"/>
        <end position="36"/>
    </location>
</feature>
<evidence type="ECO:0000256" key="5">
    <source>
        <dbReference type="ARBA" id="ARBA00022519"/>
    </source>
</evidence>
<keyword evidence="6 11" id="KW-0812">Transmembrane</keyword>
<evidence type="ECO:0000256" key="10">
    <source>
        <dbReference type="PIRNR" id="PIRNR006291"/>
    </source>
</evidence>
<dbReference type="GO" id="GO:0015627">
    <property type="term" value="C:type II protein secretion system complex"/>
    <property type="evidence" value="ECO:0007669"/>
    <property type="project" value="InterPro"/>
</dbReference>
<gene>
    <name evidence="12" type="ORF">DFR28_104178</name>
</gene>
<organism evidence="12 13">
    <name type="scientific">Arenicella xantha</name>
    <dbReference type="NCBI Taxonomy" id="644221"/>
    <lineage>
        <taxon>Bacteria</taxon>
        <taxon>Pseudomonadati</taxon>
        <taxon>Pseudomonadota</taxon>
        <taxon>Gammaproteobacteria</taxon>
        <taxon>Arenicellales</taxon>
        <taxon>Arenicellaceae</taxon>
        <taxon>Arenicella</taxon>
    </lineage>
</organism>
<comment type="similarity">
    <text evidence="2 10">Belongs to the GSP M family.</text>
</comment>
<dbReference type="EMBL" id="QNRT01000004">
    <property type="protein sequence ID" value="RBP49250.1"/>
    <property type="molecule type" value="Genomic_DNA"/>
</dbReference>
<dbReference type="SUPFAM" id="SSF103054">
    <property type="entry name" value="General secretion pathway protein M, EpsM"/>
    <property type="match status" value="1"/>
</dbReference>
<dbReference type="InterPro" id="IPR023229">
    <property type="entry name" value="T2SS_M_periplasmic_sf"/>
</dbReference>
<evidence type="ECO:0000256" key="9">
    <source>
        <dbReference type="ARBA" id="ARBA00023136"/>
    </source>
</evidence>
<dbReference type="InParanoid" id="A0A395JH10"/>
<dbReference type="Proteomes" id="UP000253083">
    <property type="component" value="Unassembled WGS sequence"/>
</dbReference>
<evidence type="ECO:0000256" key="6">
    <source>
        <dbReference type="ARBA" id="ARBA00022692"/>
    </source>
</evidence>
<keyword evidence="4 10" id="KW-1003">Cell membrane</keyword>
<reference evidence="12 13" key="1">
    <citation type="submission" date="2018-06" db="EMBL/GenBank/DDBJ databases">
        <title>Genomic Encyclopedia of Type Strains, Phase IV (KMG-IV): sequencing the most valuable type-strain genomes for metagenomic binning, comparative biology and taxonomic classification.</title>
        <authorList>
            <person name="Goeker M."/>
        </authorList>
    </citation>
    <scope>NUCLEOTIDE SEQUENCE [LARGE SCALE GENOMIC DNA]</scope>
    <source>
        <strain evidence="12 13">DSM 24032</strain>
    </source>
</reference>
<protein>
    <recommendedName>
        <fullName evidence="10">Type II secretion system protein M</fullName>
        <shortName evidence="10">T2SS protein M</shortName>
    </recommendedName>
    <alternativeName>
        <fullName evidence="10">General secretion pathway protein M</fullName>
    </alternativeName>
</protein>
<keyword evidence="5 10" id="KW-0997">Cell inner membrane</keyword>
<dbReference type="GO" id="GO:0015628">
    <property type="term" value="P:protein secretion by the type II secretion system"/>
    <property type="evidence" value="ECO:0007669"/>
    <property type="project" value="InterPro"/>
</dbReference>
<comment type="caution">
    <text evidence="12">The sequence shown here is derived from an EMBL/GenBank/DDBJ whole genome shotgun (WGS) entry which is preliminary data.</text>
</comment>
<evidence type="ECO:0000256" key="1">
    <source>
        <dbReference type="ARBA" id="ARBA00004377"/>
    </source>
</evidence>
<dbReference type="RefSeq" id="WP_113955114.1">
    <property type="nucleotide sequence ID" value="NZ_QNRT01000004.1"/>
</dbReference>
<dbReference type="GO" id="GO:0005886">
    <property type="term" value="C:plasma membrane"/>
    <property type="evidence" value="ECO:0007669"/>
    <property type="project" value="UniProtKB-SubCell"/>
</dbReference>
<comment type="subcellular location">
    <subcellularLocation>
        <location evidence="1">Cell inner membrane</location>
        <topology evidence="1">Single-pass membrane protein</topology>
    </subcellularLocation>
</comment>
<evidence type="ECO:0000256" key="11">
    <source>
        <dbReference type="SAM" id="Phobius"/>
    </source>
</evidence>
<dbReference type="OrthoDB" id="6624834at2"/>